<sequence>MVTTNPLDAVAELQAIVKRLAPNVQPQVLPKGSRYGLDVLLALCVTDKQKEALHTLVTQQTPKSATDALPYVTGALDVEKKVFAIEKLQWLTREQALIHEFPRFLELQLREPQKAEKIISAFLKANGHRTDDVLAAQQAFNAAFALQTILRAFPRPQIAIGGNVVDVNEQTDISDVVAPLFPSLKQKKQQQQEKPAATKKAGKSKKRKAQ</sequence>
<name>A0A8K1FCL1_PYTOL</name>
<reference evidence="2" key="1">
    <citation type="submission" date="2019-03" db="EMBL/GenBank/DDBJ databases">
        <title>Long read genome sequence of the mycoparasitic Pythium oligandrum ATCC 38472 isolated from sugarbeet rhizosphere.</title>
        <authorList>
            <person name="Gaulin E."/>
        </authorList>
    </citation>
    <scope>NUCLEOTIDE SEQUENCE</scope>
    <source>
        <strain evidence="2">ATCC 38472_TT</strain>
    </source>
</reference>
<dbReference type="Proteomes" id="UP000794436">
    <property type="component" value="Unassembled WGS sequence"/>
</dbReference>
<accession>A0A8K1FCL1</accession>
<proteinExistence type="predicted"/>
<comment type="caution">
    <text evidence="2">The sequence shown here is derived from an EMBL/GenBank/DDBJ whole genome shotgun (WGS) entry which is preliminary data.</text>
</comment>
<organism evidence="2 3">
    <name type="scientific">Pythium oligandrum</name>
    <name type="common">Mycoparasitic fungus</name>
    <dbReference type="NCBI Taxonomy" id="41045"/>
    <lineage>
        <taxon>Eukaryota</taxon>
        <taxon>Sar</taxon>
        <taxon>Stramenopiles</taxon>
        <taxon>Oomycota</taxon>
        <taxon>Peronosporomycetes</taxon>
        <taxon>Pythiales</taxon>
        <taxon>Pythiaceae</taxon>
        <taxon>Pythium</taxon>
    </lineage>
</organism>
<dbReference type="AlphaFoldDB" id="A0A8K1FCL1"/>
<evidence type="ECO:0000313" key="2">
    <source>
        <dbReference type="EMBL" id="TMW55934.1"/>
    </source>
</evidence>
<dbReference type="OrthoDB" id="70013at2759"/>
<keyword evidence="3" id="KW-1185">Reference proteome</keyword>
<evidence type="ECO:0000313" key="3">
    <source>
        <dbReference type="Proteomes" id="UP000794436"/>
    </source>
</evidence>
<feature type="compositionally biased region" description="Basic residues" evidence="1">
    <location>
        <begin position="200"/>
        <end position="210"/>
    </location>
</feature>
<gene>
    <name evidence="2" type="ORF">Poli38472_008582</name>
</gene>
<protein>
    <submittedName>
        <fullName evidence="2">Uncharacterized protein</fullName>
    </submittedName>
</protein>
<evidence type="ECO:0000256" key="1">
    <source>
        <dbReference type="SAM" id="MobiDB-lite"/>
    </source>
</evidence>
<dbReference type="EMBL" id="SPLM01000146">
    <property type="protein sequence ID" value="TMW55934.1"/>
    <property type="molecule type" value="Genomic_DNA"/>
</dbReference>
<feature type="region of interest" description="Disordered" evidence="1">
    <location>
        <begin position="184"/>
        <end position="210"/>
    </location>
</feature>